<dbReference type="Proteomes" id="UP001239111">
    <property type="component" value="Chromosome 3"/>
</dbReference>
<keyword evidence="2" id="KW-1185">Reference proteome</keyword>
<name>A0ACC2NKV0_9HYME</name>
<accession>A0ACC2NKV0</accession>
<comment type="caution">
    <text evidence="1">The sequence shown here is derived from an EMBL/GenBank/DDBJ whole genome shotgun (WGS) entry which is preliminary data.</text>
</comment>
<protein>
    <submittedName>
        <fullName evidence="1">Uncharacterized protein</fullName>
    </submittedName>
</protein>
<gene>
    <name evidence="1" type="ORF">QAD02_003148</name>
</gene>
<evidence type="ECO:0000313" key="1">
    <source>
        <dbReference type="EMBL" id="KAJ8671889.1"/>
    </source>
</evidence>
<reference evidence="1" key="1">
    <citation type="submission" date="2023-04" db="EMBL/GenBank/DDBJ databases">
        <title>A chromosome-level genome assembly of the parasitoid wasp Eretmocerus hayati.</title>
        <authorList>
            <person name="Zhong Y."/>
            <person name="Liu S."/>
            <person name="Liu Y."/>
        </authorList>
    </citation>
    <scope>NUCLEOTIDE SEQUENCE</scope>
    <source>
        <strain evidence="1">ZJU_SS_LIU_2023</strain>
    </source>
</reference>
<sequence>MYKDTCMRILLGKVVYIEPQCQIATDAFHFIRALKGWKCWEQKHVTPRQKDILMQSVCLLFDVSHLIVFDEILEHILVLASSKRMGMRYWKSLPYLEERINIRDFKEEFVRLTQVQKKEIDASGYGELDLTRKHIDRIKNRSKVNIDVLAKYDQNNDYYNEEFAQELIDTCKDMVCWTNLMNNHFKNNHHTNSTAEGENYFRWLKSHVKKLGPGKRVDQVFGAECCYIDGIMKMVSADVKDETEERKQEERRSKKASKEPTLESTANEGGSEHLKKRENWRNQLSVDEPDMGEEDSCDMVEFSEPNTAENVQADDESICQRKGKFLTKRPTIGLDMQRPRGKRKRSNCILYNECFSNPRPMKINPIDKAYRVNFARSDALDSITELLSHSYCLFKNFQDSISLWVRQIIVDTIHAADASSD</sequence>
<evidence type="ECO:0000313" key="2">
    <source>
        <dbReference type="Proteomes" id="UP001239111"/>
    </source>
</evidence>
<dbReference type="EMBL" id="CM056743">
    <property type="protein sequence ID" value="KAJ8671889.1"/>
    <property type="molecule type" value="Genomic_DNA"/>
</dbReference>
<proteinExistence type="predicted"/>
<organism evidence="1 2">
    <name type="scientific">Eretmocerus hayati</name>
    <dbReference type="NCBI Taxonomy" id="131215"/>
    <lineage>
        <taxon>Eukaryota</taxon>
        <taxon>Metazoa</taxon>
        <taxon>Ecdysozoa</taxon>
        <taxon>Arthropoda</taxon>
        <taxon>Hexapoda</taxon>
        <taxon>Insecta</taxon>
        <taxon>Pterygota</taxon>
        <taxon>Neoptera</taxon>
        <taxon>Endopterygota</taxon>
        <taxon>Hymenoptera</taxon>
        <taxon>Apocrita</taxon>
        <taxon>Proctotrupomorpha</taxon>
        <taxon>Chalcidoidea</taxon>
        <taxon>Aphelinidae</taxon>
        <taxon>Aphelininae</taxon>
        <taxon>Eretmocerus</taxon>
    </lineage>
</organism>